<dbReference type="RefSeq" id="XP_033355766.1">
    <property type="nucleotide sequence ID" value="XM_033499875.1"/>
</dbReference>
<feature type="region of interest" description="Disordered" evidence="2">
    <location>
        <begin position="394"/>
        <end position="417"/>
    </location>
</feature>
<dbReference type="GeneID" id="117236705"/>
<dbReference type="Pfam" id="PF15388">
    <property type="entry name" value="FAM117"/>
    <property type="match status" value="1"/>
</dbReference>
<dbReference type="PANTHER" id="PTHR14972:SF8">
    <property type="entry name" value="GLUCOCORTICOID-INDUCED TRANSCRIPT 1 PROTEIN-LIKE ISOFORM X1"/>
    <property type="match status" value="1"/>
</dbReference>
<feature type="compositionally biased region" description="Low complexity" evidence="2">
    <location>
        <begin position="401"/>
        <end position="410"/>
    </location>
</feature>
<dbReference type="Proteomes" id="UP000504631">
    <property type="component" value="Unplaced"/>
</dbReference>
<dbReference type="AlphaFoldDB" id="A0A6J3KUE0"/>
<evidence type="ECO:0000256" key="2">
    <source>
        <dbReference type="SAM" id="MobiDB-lite"/>
    </source>
</evidence>
<feature type="compositionally biased region" description="Low complexity" evidence="2">
    <location>
        <begin position="67"/>
        <end position="78"/>
    </location>
</feature>
<keyword evidence="1" id="KW-0597">Phosphoprotein</keyword>
<keyword evidence="3" id="KW-1185">Reference proteome</keyword>
<feature type="compositionally biased region" description="Polar residues" evidence="2">
    <location>
        <begin position="26"/>
        <end position="42"/>
    </location>
</feature>
<name>A0A6J3KUE0_9HYME</name>
<feature type="compositionally biased region" description="Low complexity" evidence="2">
    <location>
        <begin position="43"/>
        <end position="56"/>
    </location>
</feature>
<evidence type="ECO:0000256" key="1">
    <source>
        <dbReference type="ARBA" id="ARBA00022553"/>
    </source>
</evidence>
<accession>A0A6J3KUE0</accession>
<proteinExistence type="predicted"/>
<gene>
    <name evidence="4" type="primary">LOC117236705</name>
</gene>
<feature type="compositionally biased region" description="Polar residues" evidence="2">
    <location>
        <begin position="1"/>
        <end position="18"/>
    </location>
</feature>
<feature type="compositionally biased region" description="Polar residues" evidence="2">
    <location>
        <begin position="84"/>
        <end position="95"/>
    </location>
</feature>
<dbReference type="PANTHER" id="PTHR14972">
    <property type="entry name" value="AGAP011572-PA"/>
    <property type="match status" value="1"/>
</dbReference>
<sequence length="417" mass="45549">MSGSQRMRKSSPCSTSKQGPMRATLPVSSLLRQGRQGSSLRKSNSNSPTVSPTNASAWRARISPETSSSGQRSPGSLSYKAKSKTLSGRCSESLSGNQNIRRTASLDTIYLKGQWPRDSYYIHSSLLLVDKSTQTEEWSNEPRKLHTRHPTEQTTTDEKLEKYFRHRLQRSGKEGTSSRERTAAFGLIMPGGPPPAFPADHTVLPSIASQTSIHNQFGLSTKASPMNIPVKPMRPPMRSSIEGLNQEIEGLVLKSAANPSDPDHPVEDKYARYREQITPEGHRAPLADLLRATRSVNTQTPATDLPSSSYSSGGSRGSTPEQDREGRLGTSPHINRFLAREPPDGCEKVNLKFVEDARRPMIDLSKLDYCPKPCVAFQLKPSLGSAFLPLQQPASPTMVASASPSSHTTPTTPPPNP</sequence>
<reference evidence="4" key="1">
    <citation type="submission" date="2025-08" db="UniProtKB">
        <authorList>
            <consortium name="RefSeq"/>
        </authorList>
    </citation>
    <scope>IDENTIFICATION</scope>
    <source>
        <tissue evidence="4">Muscle</tissue>
    </source>
</reference>
<evidence type="ECO:0000313" key="4">
    <source>
        <dbReference type="RefSeq" id="XP_033355766.1"/>
    </source>
</evidence>
<evidence type="ECO:0000313" key="3">
    <source>
        <dbReference type="Proteomes" id="UP000504631"/>
    </source>
</evidence>
<feature type="region of interest" description="Disordered" evidence="2">
    <location>
        <begin position="1"/>
        <end position="95"/>
    </location>
</feature>
<dbReference type="InterPro" id="IPR026642">
    <property type="entry name" value="Glcci1/FAM117"/>
</dbReference>
<feature type="region of interest" description="Disordered" evidence="2">
    <location>
        <begin position="298"/>
        <end position="341"/>
    </location>
</feature>
<protein>
    <submittedName>
        <fullName evidence="4">Protein FAM117B-like isoform X2</fullName>
    </submittedName>
</protein>
<organism evidence="3 4">
    <name type="scientific">Bombus vosnesenskii</name>
    <dbReference type="NCBI Taxonomy" id="207650"/>
    <lineage>
        <taxon>Eukaryota</taxon>
        <taxon>Metazoa</taxon>
        <taxon>Ecdysozoa</taxon>
        <taxon>Arthropoda</taxon>
        <taxon>Hexapoda</taxon>
        <taxon>Insecta</taxon>
        <taxon>Pterygota</taxon>
        <taxon>Neoptera</taxon>
        <taxon>Endopterygota</taxon>
        <taxon>Hymenoptera</taxon>
        <taxon>Apocrita</taxon>
        <taxon>Aculeata</taxon>
        <taxon>Apoidea</taxon>
        <taxon>Anthophila</taxon>
        <taxon>Apidae</taxon>
        <taxon>Bombus</taxon>
        <taxon>Pyrobombus</taxon>
    </lineage>
</organism>